<dbReference type="SMART" id="SM00448">
    <property type="entry name" value="REC"/>
    <property type="match status" value="1"/>
</dbReference>
<evidence type="ECO:0000256" key="3">
    <source>
        <dbReference type="ARBA" id="ARBA00023125"/>
    </source>
</evidence>
<keyword evidence="10" id="KW-1185">Reference proteome</keyword>
<evidence type="ECO:0000256" key="6">
    <source>
        <dbReference type="PROSITE-ProRule" id="PRU00169"/>
    </source>
</evidence>
<dbReference type="PROSITE" id="PS00041">
    <property type="entry name" value="HTH_ARAC_FAMILY_1"/>
    <property type="match status" value="1"/>
</dbReference>
<evidence type="ECO:0000256" key="1">
    <source>
        <dbReference type="ARBA" id="ARBA00018672"/>
    </source>
</evidence>
<dbReference type="PANTHER" id="PTHR43280">
    <property type="entry name" value="ARAC-FAMILY TRANSCRIPTIONAL REGULATOR"/>
    <property type="match status" value="1"/>
</dbReference>
<dbReference type="Gene3D" id="3.40.50.2300">
    <property type="match status" value="1"/>
</dbReference>
<dbReference type="Pfam" id="PF00072">
    <property type="entry name" value="Response_reg"/>
    <property type="match status" value="1"/>
</dbReference>
<evidence type="ECO:0000259" key="8">
    <source>
        <dbReference type="PROSITE" id="PS50110"/>
    </source>
</evidence>
<organism evidence="9 10">
    <name type="scientific">Anaeromassilibacillus senegalensis</name>
    <dbReference type="NCBI Taxonomy" id="1673717"/>
    <lineage>
        <taxon>Bacteria</taxon>
        <taxon>Bacillati</taxon>
        <taxon>Bacillota</taxon>
        <taxon>Clostridia</taxon>
        <taxon>Eubacteriales</taxon>
        <taxon>Acutalibacteraceae</taxon>
        <taxon>Anaeromassilibacillus</taxon>
    </lineage>
</organism>
<dbReference type="CDD" id="cd17536">
    <property type="entry name" value="REC_YesN-like"/>
    <property type="match status" value="1"/>
</dbReference>
<gene>
    <name evidence="9" type="ORF">L0P57_04355</name>
</gene>
<dbReference type="InterPro" id="IPR009057">
    <property type="entry name" value="Homeodomain-like_sf"/>
</dbReference>
<keyword evidence="2" id="KW-0805">Transcription regulation</keyword>
<dbReference type="PANTHER" id="PTHR43280:SF34">
    <property type="entry name" value="ARAC-FAMILY TRANSCRIPTIONAL REGULATOR"/>
    <property type="match status" value="1"/>
</dbReference>
<dbReference type="RefSeq" id="WP_191363054.1">
    <property type="nucleotide sequence ID" value="NZ_JAKNHQ010000004.1"/>
</dbReference>
<dbReference type="PROSITE" id="PS01124">
    <property type="entry name" value="HTH_ARAC_FAMILY_2"/>
    <property type="match status" value="1"/>
</dbReference>
<evidence type="ECO:0000259" key="7">
    <source>
        <dbReference type="PROSITE" id="PS01124"/>
    </source>
</evidence>
<comment type="caution">
    <text evidence="9">The sequence shown here is derived from an EMBL/GenBank/DDBJ whole genome shotgun (WGS) entry which is preliminary data.</text>
</comment>
<accession>A0ABS9MH71</accession>
<dbReference type="SUPFAM" id="SSF52172">
    <property type="entry name" value="CheY-like"/>
    <property type="match status" value="1"/>
</dbReference>
<dbReference type="PRINTS" id="PR00032">
    <property type="entry name" value="HTHARAC"/>
</dbReference>
<evidence type="ECO:0000256" key="2">
    <source>
        <dbReference type="ARBA" id="ARBA00023015"/>
    </source>
</evidence>
<dbReference type="InterPro" id="IPR020449">
    <property type="entry name" value="Tscrpt_reg_AraC-type_HTH"/>
</dbReference>
<dbReference type="PROSITE" id="PS50110">
    <property type="entry name" value="RESPONSE_REGULATORY"/>
    <property type="match status" value="1"/>
</dbReference>
<keyword evidence="4" id="KW-0804">Transcription</keyword>
<evidence type="ECO:0000313" key="10">
    <source>
        <dbReference type="Proteomes" id="UP001298681"/>
    </source>
</evidence>
<dbReference type="SUPFAM" id="SSF46689">
    <property type="entry name" value="Homeodomain-like"/>
    <property type="match status" value="2"/>
</dbReference>
<name>A0ABS9MH71_9FIRM</name>
<dbReference type="SMART" id="SM00342">
    <property type="entry name" value="HTH_ARAC"/>
    <property type="match status" value="1"/>
</dbReference>
<keyword evidence="6" id="KW-0597">Phosphoprotein</keyword>
<feature type="domain" description="HTH araC/xylS-type" evidence="7">
    <location>
        <begin position="402"/>
        <end position="500"/>
    </location>
</feature>
<evidence type="ECO:0000256" key="4">
    <source>
        <dbReference type="ARBA" id="ARBA00023163"/>
    </source>
</evidence>
<dbReference type="InterPro" id="IPR001789">
    <property type="entry name" value="Sig_transdc_resp-reg_receiver"/>
</dbReference>
<sequence length="502" mass="57998">MIHMLVVDDEAEEREGILFLLHKYGFNMETGQAPNGKAALDYLKNRAVDILFTDVRMPFMDGLTLAKEALLLQPNIRVILFSGFSEFEYAKTAISLGVREYILKPVNVEEFCTVMQRVSAEILSRRSEEERNNRRIAYAREHLLYSLVNGTPLETLTAEAGALFDLGFLNQYTNMVLLEFNRNFFDHAGQEFSEELSQLLPLPFDYLNLNPCESLLFFSNAANRTDWASLSADIRRFIQQRYRVDGYLAFSEDFSGASEIPTAFESLEQALENRFFLPDTYVFSAYASSQKLNSGYQDVSSLFTSLEAALQEHNLDAVHRNIQLLCDAYAGQTNLSHLYVKFVFSNLLRDVSIHWAHFSEEELFRKVESIYQSNSYQEIANILEQNLEHPNMESHAPSNYVETVKRYISKHYDQELNLENLSEIVYLSPRYLSSIFKKETGYGLNKYIKAFRMEKAKELLETTHMKVVTICNAVGYSNVSYFIQSFREYFGSSPEKFRQKED</sequence>
<dbReference type="EMBL" id="JAKNHQ010000004">
    <property type="protein sequence ID" value="MCG4610168.1"/>
    <property type="molecule type" value="Genomic_DNA"/>
</dbReference>
<dbReference type="Gene3D" id="1.10.10.60">
    <property type="entry name" value="Homeodomain-like"/>
    <property type="match status" value="2"/>
</dbReference>
<evidence type="ECO:0000256" key="5">
    <source>
        <dbReference type="ARBA" id="ARBA00024867"/>
    </source>
</evidence>
<dbReference type="InterPro" id="IPR011006">
    <property type="entry name" value="CheY-like_superfamily"/>
</dbReference>
<dbReference type="Proteomes" id="UP001298681">
    <property type="component" value="Unassembled WGS sequence"/>
</dbReference>
<proteinExistence type="predicted"/>
<keyword evidence="3" id="KW-0238">DNA-binding</keyword>
<evidence type="ECO:0000313" key="9">
    <source>
        <dbReference type="EMBL" id="MCG4610168.1"/>
    </source>
</evidence>
<feature type="domain" description="Response regulatory" evidence="8">
    <location>
        <begin position="3"/>
        <end position="119"/>
    </location>
</feature>
<reference evidence="9 10" key="1">
    <citation type="submission" date="2022-01" db="EMBL/GenBank/DDBJ databases">
        <title>Collection of gut derived symbiotic bacterial strains cultured from healthy donors.</title>
        <authorList>
            <person name="Lin H."/>
            <person name="Kohout C."/>
            <person name="Waligurski E."/>
            <person name="Pamer E.G."/>
        </authorList>
    </citation>
    <scope>NUCLEOTIDE SEQUENCE [LARGE SCALE GENOMIC DNA]</scope>
    <source>
        <strain evidence="9 10">DFI.7.58</strain>
    </source>
</reference>
<dbReference type="InterPro" id="IPR018060">
    <property type="entry name" value="HTH_AraC"/>
</dbReference>
<feature type="modified residue" description="4-aspartylphosphate" evidence="6">
    <location>
        <position position="54"/>
    </location>
</feature>
<protein>
    <recommendedName>
        <fullName evidence="1">Stage 0 sporulation protein A homolog</fullName>
    </recommendedName>
</protein>
<dbReference type="Pfam" id="PF12833">
    <property type="entry name" value="HTH_18"/>
    <property type="match status" value="1"/>
</dbReference>
<dbReference type="InterPro" id="IPR018062">
    <property type="entry name" value="HTH_AraC-typ_CS"/>
</dbReference>
<comment type="function">
    <text evidence="5">May play the central regulatory role in sporulation. It may be an element of the effector pathway responsible for the activation of sporulation genes in response to nutritional stress. Spo0A may act in concert with spo0H (a sigma factor) to control the expression of some genes that are critical to the sporulation process.</text>
</comment>